<dbReference type="AlphaFoldDB" id="A0A2N0D319"/>
<evidence type="ECO:0000259" key="1">
    <source>
        <dbReference type="PROSITE" id="PS50853"/>
    </source>
</evidence>
<dbReference type="Proteomes" id="UP000232164">
    <property type="component" value="Unassembled WGS sequence"/>
</dbReference>
<dbReference type="InterPro" id="IPR003961">
    <property type="entry name" value="FN3_dom"/>
</dbReference>
<evidence type="ECO:0000313" key="2">
    <source>
        <dbReference type="EMBL" id="PKA40457.1"/>
    </source>
</evidence>
<gene>
    <name evidence="2" type="ORF">CWR43_28185</name>
</gene>
<evidence type="ECO:0000313" key="3">
    <source>
        <dbReference type="Proteomes" id="UP000232164"/>
    </source>
</evidence>
<comment type="caution">
    <text evidence="2">The sequence shown here is derived from an EMBL/GenBank/DDBJ whole genome shotgun (WGS) entry which is preliminary data.</text>
</comment>
<organism evidence="2 3">
    <name type="scientific">Rhizobium sullae</name>
    <name type="common">Rhizobium hedysari</name>
    <dbReference type="NCBI Taxonomy" id="50338"/>
    <lineage>
        <taxon>Bacteria</taxon>
        <taxon>Pseudomonadati</taxon>
        <taxon>Pseudomonadota</taxon>
        <taxon>Alphaproteobacteria</taxon>
        <taxon>Hyphomicrobiales</taxon>
        <taxon>Rhizobiaceae</taxon>
        <taxon>Rhizobium/Agrobacterium group</taxon>
        <taxon>Rhizobium</taxon>
    </lineage>
</organism>
<dbReference type="EMBL" id="PIQN01000022">
    <property type="protein sequence ID" value="PKA40457.1"/>
    <property type="molecule type" value="Genomic_DNA"/>
</dbReference>
<protein>
    <recommendedName>
        <fullName evidence="1">Fibronectin type-III domain-containing protein</fullName>
    </recommendedName>
</protein>
<sequence length="704" mass="76259">MPGVLETIALVVSSLATTVAAANALYLGTYALALGGLAFGAQALQGLFVQKPSVPKPDDGSYNLKQSVPSLAYVLGTTKKGGDYVFLEETGGTAHHIIVWAGHRISSFVQHYLHDEKVTLNGSGAVTSPGHFGGNVVIESRLGLNAETVYSLVVTRFPTIWNNNCRGDGLASVYMRCGTVDTEDFLDVYPNQMPEHSAVGNGALLYDPRKDSTQGGSGSHRYTNPNTWEFSKNIPLMRLWHLCHPVGGKMSYENMYLPDWQNAANVADQNVTNRTGGTEKRWHGGFWFRASNDPIEVGRVMDEAAEMVVFERADGKIGVHAGEYVAPDITLEAKAIYSIRVDKNKRRANTVLGVRGRYVNTAKDYITEDAAIYGDPYSVVDDETERTKTFENALIQSHNHCQRKQKLTYIRANARKVSIVADYTAGSDAEGYVRDVPYRRFVTVHYPSRGLVNATVEITSSVSIDLRNMRISFSGILVDSTLYDFNAATEEGEPGEAVEPLPDEGVPDPVDFSATIQTEVVSGGSTAAFILGTFDFVADTLIYELEYDRTSGSTGVQSVFSKAGETQVRTGYLVDGEEYKCRLRAYGGGSKSDWTSYINLTATADPVPPGPVTGVSADVSTPGEVEFGWTAPNSANYYACRIYVGTINDINSATLMATEYGPPSATDLRVVTSLDAGPYYGWLRSINPSGVPGTAVATGLFTVT</sequence>
<name>A0A2N0D319_RHISU</name>
<dbReference type="InterPro" id="IPR036116">
    <property type="entry name" value="FN3_sf"/>
</dbReference>
<feature type="domain" description="Fibronectin type-III" evidence="1">
    <location>
        <begin position="508"/>
        <end position="606"/>
    </location>
</feature>
<accession>A0A2N0D319</accession>
<dbReference type="RefSeq" id="WP_100772701.1">
    <property type="nucleotide sequence ID" value="NZ_PIQN01000022.1"/>
</dbReference>
<dbReference type="PROSITE" id="PS50853">
    <property type="entry name" value="FN3"/>
    <property type="match status" value="1"/>
</dbReference>
<reference evidence="2 3" key="1">
    <citation type="submission" date="2017-11" db="EMBL/GenBank/DDBJ databases">
        <authorList>
            <person name="Han C.G."/>
        </authorList>
    </citation>
    <scope>NUCLEOTIDE SEQUENCE [LARGE SCALE GENOMIC DNA]</scope>
    <source>
        <strain evidence="2 3">HCNT1</strain>
    </source>
</reference>
<dbReference type="SUPFAM" id="SSF49265">
    <property type="entry name" value="Fibronectin type III"/>
    <property type="match status" value="1"/>
</dbReference>
<reference evidence="2 3" key="2">
    <citation type="submission" date="2017-12" db="EMBL/GenBank/DDBJ databases">
        <title>Genome sequence of Rhizobium sullae HCNT1 isolated from Sulla coronaria nodules and featuring peculiar denitrification phenotypes.</title>
        <authorList>
            <person name="De Diego-Diaz B."/>
            <person name="Treu L."/>
            <person name="Campanaro S."/>
            <person name="Da Silva Duarte V."/>
            <person name="Basaglia M."/>
            <person name="Favaro L."/>
            <person name="Casella S."/>
            <person name="Squartini A."/>
        </authorList>
    </citation>
    <scope>NUCLEOTIDE SEQUENCE [LARGE SCALE GENOMIC DNA]</scope>
    <source>
        <strain evidence="2 3">HCNT1</strain>
    </source>
</reference>
<proteinExistence type="predicted"/>